<accession>A0ABV2R6T0</accession>
<dbReference type="Pfam" id="PF11066">
    <property type="entry name" value="DUF2867"/>
    <property type="match status" value="1"/>
</dbReference>
<organism evidence="1 2">
    <name type="scientific">Brevundimonas faecalis</name>
    <dbReference type="NCBI Taxonomy" id="947378"/>
    <lineage>
        <taxon>Bacteria</taxon>
        <taxon>Pseudomonadati</taxon>
        <taxon>Pseudomonadota</taxon>
        <taxon>Alphaproteobacteria</taxon>
        <taxon>Caulobacterales</taxon>
        <taxon>Caulobacteraceae</taxon>
        <taxon>Brevundimonas</taxon>
    </lineage>
</organism>
<dbReference type="EMBL" id="JBEPTF010000001">
    <property type="protein sequence ID" value="MET4682281.1"/>
    <property type="molecule type" value="Genomic_DNA"/>
</dbReference>
<comment type="caution">
    <text evidence="1">The sequence shown here is derived from an EMBL/GenBank/DDBJ whole genome shotgun (WGS) entry which is preliminary data.</text>
</comment>
<reference evidence="1 2" key="1">
    <citation type="submission" date="2024-06" db="EMBL/GenBank/DDBJ databases">
        <title>Sorghum-associated microbial communities from plants grown in Nebraska, USA.</title>
        <authorList>
            <person name="Schachtman D."/>
        </authorList>
    </citation>
    <scope>NUCLEOTIDE SEQUENCE [LARGE SCALE GENOMIC DNA]</scope>
    <source>
        <strain evidence="1 2">2814</strain>
    </source>
</reference>
<dbReference type="Proteomes" id="UP001549313">
    <property type="component" value="Unassembled WGS sequence"/>
</dbReference>
<evidence type="ECO:0008006" key="3">
    <source>
        <dbReference type="Google" id="ProtNLM"/>
    </source>
</evidence>
<gene>
    <name evidence="1" type="ORF">ABIE19_000190</name>
</gene>
<evidence type="ECO:0000313" key="2">
    <source>
        <dbReference type="Proteomes" id="UP001549313"/>
    </source>
</evidence>
<name>A0ABV2R6T0_9CAUL</name>
<dbReference type="InterPro" id="IPR021295">
    <property type="entry name" value="DUF2867"/>
</dbReference>
<protein>
    <recommendedName>
        <fullName evidence="3">DUF2867 domain-containing protein</fullName>
    </recommendedName>
</protein>
<sequence length="155" mass="17076">MIVARELPLALPHPALPTADWADRFDVENVAGPLTARQALERMTGQTPAWIHRLMAVRNGLVRLVGLKTGDIDGFPVLAERAEEIVVGLDDRHLDFRIVLRVELAAPSTSAPQLKHNVSIATLVDRHNLFGRAYILVVTPFHKRIVARMLGALAS</sequence>
<dbReference type="RefSeq" id="WP_354087238.1">
    <property type="nucleotide sequence ID" value="NZ_JBEPTF010000001.1"/>
</dbReference>
<keyword evidence="2" id="KW-1185">Reference proteome</keyword>
<proteinExistence type="predicted"/>
<evidence type="ECO:0000313" key="1">
    <source>
        <dbReference type="EMBL" id="MET4682281.1"/>
    </source>
</evidence>